<dbReference type="GeneID" id="66937337"/>
<evidence type="ECO:0000313" key="2">
    <source>
        <dbReference type="Proteomes" id="UP000710440"/>
    </source>
</evidence>
<keyword evidence="2" id="KW-1185">Reference proteome</keyword>
<organism evidence="1 2">
    <name type="scientific">Aspergillus viridinutans</name>
    <dbReference type="NCBI Taxonomy" id="75553"/>
    <lineage>
        <taxon>Eukaryota</taxon>
        <taxon>Fungi</taxon>
        <taxon>Dikarya</taxon>
        <taxon>Ascomycota</taxon>
        <taxon>Pezizomycotina</taxon>
        <taxon>Eurotiomycetes</taxon>
        <taxon>Eurotiomycetidae</taxon>
        <taxon>Eurotiales</taxon>
        <taxon>Aspergillaceae</taxon>
        <taxon>Aspergillus</taxon>
        <taxon>Aspergillus subgen. Fumigati</taxon>
    </lineage>
</organism>
<proteinExistence type="predicted"/>
<reference evidence="1 2" key="1">
    <citation type="submission" date="2021-02" db="EMBL/GenBank/DDBJ databases">
        <title>Pan-genome distribution and transcriptional activeness of fungal secondary metabolism genes in Aspergillus section Fumigati.</title>
        <authorList>
            <person name="Takahashi H."/>
            <person name="Umemura M."/>
            <person name="Ninomiya A."/>
            <person name="Kusuya Y."/>
            <person name="Urayama S."/>
            <person name="Shimizu M."/>
            <person name="Watanabe A."/>
            <person name="Kamei K."/>
            <person name="Yaguchi T."/>
            <person name="Hagiwara D."/>
        </authorList>
    </citation>
    <scope>NUCLEOTIDE SEQUENCE [LARGE SCALE GENOMIC DNA]</scope>
    <source>
        <strain evidence="1 2">IFM 47045</strain>
    </source>
</reference>
<name>A0A9P3C4U4_ASPVI</name>
<dbReference type="OrthoDB" id="4540494at2759"/>
<dbReference type="EMBL" id="BOPL01000008">
    <property type="protein sequence ID" value="GIK05251.1"/>
    <property type="molecule type" value="Genomic_DNA"/>
</dbReference>
<dbReference type="RefSeq" id="XP_043128437.1">
    <property type="nucleotide sequence ID" value="XM_043272502.1"/>
</dbReference>
<protein>
    <submittedName>
        <fullName evidence="1">Uncharacterized protein</fullName>
    </submittedName>
</protein>
<dbReference type="Proteomes" id="UP000710440">
    <property type="component" value="Unassembled WGS sequence"/>
</dbReference>
<dbReference type="AlphaFoldDB" id="A0A9P3C4U4"/>
<accession>A0A9P3C4U4</accession>
<sequence>MQMLEKLLSNKFLRILSMTTNQSWARQTEAIEETIPQSLNSRSSITHLVISSSICSATGMKTILRAPTALISLHYHYHGKQMQIRNAITPSNFPAPLLAQQSSLEELAVYAQPHQHISLQHPAGHVMKSMRGFVALKRLGLPAWWMVHPSLEYREEQDADASSSAKIVEMLPPNLEVLQIQLEEVRLHCRNQVPFEHISRTENVVEHYDMLLRWLREIALWKHVYLHALKEVVVWSSGPEMPHEWKMRLGSELRALFRSKERV</sequence>
<gene>
    <name evidence="1" type="ORF">Aspvir_009355</name>
</gene>
<evidence type="ECO:0000313" key="1">
    <source>
        <dbReference type="EMBL" id="GIK05251.1"/>
    </source>
</evidence>
<comment type="caution">
    <text evidence="1">The sequence shown here is derived from an EMBL/GenBank/DDBJ whole genome shotgun (WGS) entry which is preliminary data.</text>
</comment>